<accession>A0A2M9CJL5</accession>
<feature type="transmembrane region" description="Helical" evidence="1">
    <location>
        <begin position="24"/>
        <end position="49"/>
    </location>
</feature>
<dbReference type="Proteomes" id="UP000228758">
    <property type="component" value="Unassembled WGS sequence"/>
</dbReference>
<evidence type="ECO:0000313" key="3">
    <source>
        <dbReference type="Proteomes" id="UP000228758"/>
    </source>
</evidence>
<evidence type="ECO:0000256" key="1">
    <source>
        <dbReference type="SAM" id="Phobius"/>
    </source>
</evidence>
<protein>
    <submittedName>
        <fullName evidence="2">Uncharacterized protein</fullName>
    </submittedName>
</protein>
<comment type="caution">
    <text evidence="2">The sequence shown here is derived from an EMBL/GenBank/DDBJ whole genome shotgun (WGS) entry which is preliminary data.</text>
</comment>
<proteinExistence type="predicted"/>
<keyword evidence="1" id="KW-1133">Transmembrane helix</keyword>
<gene>
    <name evidence="2" type="ORF">CLV46_1646</name>
</gene>
<dbReference type="EMBL" id="PGFF01000001">
    <property type="protein sequence ID" value="PJJ72083.1"/>
    <property type="molecule type" value="Genomic_DNA"/>
</dbReference>
<dbReference type="RefSeq" id="WP_100364313.1">
    <property type="nucleotide sequence ID" value="NZ_PGFF01000001.1"/>
</dbReference>
<sequence length="66" mass="6843">MALRLYLNSGGAELSSLDEDGPHWPLFALCLAGSLTLTCFVVLVTMVAVTASEAQRSDAGSRSGGQ</sequence>
<evidence type="ECO:0000313" key="2">
    <source>
        <dbReference type="EMBL" id="PJJ72083.1"/>
    </source>
</evidence>
<keyword evidence="3" id="KW-1185">Reference proteome</keyword>
<name>A0A2M9CJL5_9MICO</name>
<keyword evidence="1" id="KW-0472">Membrane</keyword>
<organism evidence="2 3">
    <name type="scientific">Diaminobutyricimonas aerilata</name>
    <dbReference type="NCBI Taxonomy" id="1162967"/>
    <lineage>
        <taxon>Bacteria</taxon>
        <taxon>Bacillati</taxon>
        <taxon>Actinomycetota</taxon>
        <taxon>Actinomycetes</taxon>
        <taxon>Micrococcales</taxon>
        <taxon>Microbacteriaceae</taxon>
        <taxon>Diaminobutyricimonas</taxon>
    </lineage>
</organism>
<dbReference type="AlphaFoldDB" id="A0A2M9CJL5"/>
<reference evidence="2 3" key="1">
    <citation type="submission" date="2017-11" db="EMBL/GenBank/DDBJ databases">
        <title>Genomic Encyclopedia of Archaeal and Bacterial Type Strains, Phase II (KMG-II): From Individual Species to Whole Genera.</title>
        <authorList>
            <person name="Goeker M."/>
        </authorList>
    </citation>
    <scope>NUCLEOTIDE SEQUENCE [LARGE SCALE GENOMIC DNA]</scope>
    <source>
        <strain evidence="2 3">DSM 27393</strain>
    </source>
</reference>
<keyword evidence="1" id="KW-0812">Transmembrane</keyword>